<dbReference type="AlphaFoldDB" id="A0A397J5N0"/>
<evidence type="ECO:0000313" key="2">
    <source>
        <dbReference type="Proteomes" id="UP000266861"/>
    </source>
</evidence>
<accession>A0A397J5N0</accession>
<protein>
    <submittedName>
        <fullName evidence="1">Uncharacterized protein</fullName>
    </submittedName>
</protein>
<organism evidence="1 2">
    <name type="scientific">Diversispora epigaea</name>
    <dbReference type="NCBI Taxonomy" id="1348612"/>
    <lineage>
        <taxon>Eukaryota</taxon>
        <taxon>Fungi</taxon>
        <taxon>Fungi incertae sedis</taxon>
        <taxon>Mucoromycota</taxon>
        <taxon>Glomeromycotina</taxon>
        <taxon>Glomeromycetes</taxon>
        <taxon>Diversisporales</taxon>
        <taxon>Diversisporaceae</taxon>
        <taxon>Diversispora</taxon>
    </lineage>
</organism>
<sequence length="161" mass="18588">MSEKIPHKYFEHDSSEWSISGYLRKCELENYEYKMGYMLDVSNGIGTIGSIETVNKIVAGTKRDIPVSDNQDDDKVPKRTKIDQYFPIFLVYAVTPTPLNKDEHNADFDVKQDVDNIYYEELSSVETSLNSAIQRLANNKNSIARYQILFLPEDNIISKFF</sequence>
<dbReference type="OrthoDB" id="2447639at2759"/>
<comment type="caution">
    <text evidence="1">The sequence shown here is derived from an EMBL/GenBank/DDBJ whole genome shotgun (WGS) entry which is preliminary data.</text>
</comment>
<proteinExistence type="predicted"/>
<reference evidence="1 2" key="1">
    <citation type="submission" date="2018-08" db="EMBL/GenBank/DDBJ databases">
        <title>Genome and evolution of the arbuscular mycorrhizal fungus Diversispora epigaea (formerly Glomus versiforme) and its bacterial endosymbionts.</title>
        <authorList>
            <person name="Sun X."/>
            <person name="Fei Z."/>
            <person name="Harrison M."/>
        </authorList>
    </citation>
    <scope>NUCLEOTIDE SEQUENCE [LARGE SCALE GENOMIC DNA]</scope>
    <source>
        <strain evidence="1 2">IT104</strain>
    </source>
</reference>
<dbReference type="EMBL" id="PQFF01000106">
    <property type="protein sequence ID" value="RHZ82048.1"/>
    <property type="molecule type" value="Genomic_DNA"/>
</dbReference>
<evidence type="ECO:0000313" key="1">
    <source>
        <dbReference type="EMBL" id="RHZ82048.1"/>
    </source>
</evidence>
<gene>
    <name evidence="1" type="ORF">Glove_114g97</name>
</gene>
<dbReference type="Proteomes" id="UP000266861">
    <property type="component" value="Unassembled WGS sequence"/>
</dbReference>
<keyword evidence="2" id="KW-1185">Reference proteome</keyword>
<name>A0A397J5N0_9GLOM</name>